<dbReference type="EC" id="3.4.16.4" evidence="4"/>
<dbReference type="EMBL" id="CP049887">
    <property type="protein sequence ID" value="QIL48011.1"/>
    <property type="molecule type" value="Genomic_DNA"/>
</dbReference>
<evidence type="ECO:0000259" key="17">
    <source>
        <dbReference type="Pfam" id="PF00768"/>
    </source>
</evidence>
<evidence type="ECO:0000256" key="7">
    <source>
        <dbReference type="ARBA" id="ARBA00022729"/>
    </source>
</evidence>
<reference evidence="19 20" key="1">
    <citation type="submission" date="2020-03" db="EMBL/GenBank/DDBJ databases">
        <title>Vagococcus sp. nov., isolated from beetles.</title>
        <authorList>
            <person name="Hyun D.-W."/>
            <person name="Bae J.-W."/>
        </authorList>
    </citation>
    <scope>NUCLEOTIDE SEQUENCE [LARGE SCALE GENOMIC DNA]</scope>
    <source>
        <strain evidence="19 20">HDW17B</strain>
    </source>
</reference>
<evidence type="ECO:0000256" key="9">
    <source>
        <dbReference type="ARBA" id="ARBA00022960"/>
    </source>
</evidence>
<comment type="catalytic activity">
    <reaction evidence="12">
        <text>Preferential cleavage: (Ac)2-L-Lys-D-Ala-|-D-Ala. Also transpeptidation of peptidyl-alanyl moieties that are N-acyl substituents of D-alanine.</text>
        <dbReference type="EC" id="3.4.16.4"/>
    </reaction>
</comment>
<keyword evidence="7 16" id="KW-0732">Signal</keyword>
<evidence type="ECO:0000256" key="11">
    <source>
        <dbReference type="ARBA" id="ARBA00023316"/>
    </source>
</evidence>
<dbReference type="UniPathway" id="UPA00219"/>
<dbReference type="PANTHER" id="PTHR21581:SF11">
    <property type="entry name" value="D-ALANYL-D-ALANINE CARBOXYPEPTIDASE DACA"/>
    <property type="match status" value="1"/>
</dbReference>
<evidence type="ECO:0000313" key="20">
    <source>
        <dbReference type="Proteomes" id="UP000501747"/>
    </source>
</evidence>
<organism evidence="19 20">
    <name type="scientific">Vagococcus hydrophili</name>
    <dbReference type="NCBI Taxonomy" id="2714947"/>
    <lineage>
        <taxon>Bacteria</taxon>
        <taxon>Bacillati</taxon>
        <taxon>Bacillota</taxon>
        <taxon>Bacilli</taxon>
        <taxon>Lactobacillales</taxon>
        <taxon>Enterococcaceae</taxon>
        <taxon>Vagococcus</taxon>
    </lineage>
</organism>
<sequence length="424" mass="47484">MKQTKWYSKLIIITFITFSLPFQTLAANDNFTVSANAAFAVDYETGKILYNQNGDEPLGIASMTKLITAYIVFDEVNKGNIAWDDTIKISDTLKKMSKNPDLSNIPIEDKHVYTVKEALYGSLISSANSLTSALAEHISGTEIKFVDRMYDQLKIWGITDASLVTASGLGNEDMGKTIYPGSGKKDENMMSARSMAIVGQHLITDFPEVLEITSLPSTTILKNSTKDGIEIWNSNGMLDGFYYYMEGVDGLKTGTTPLAGDCFIGTATRNGHRIITVVMGTEEGFNRFEETGKLMTYIYDNWSYEVIKKKGAPADKKTIDVHHGKEKTADIILAEDLAVWTNKEDKDIKLFFETTKKQVTRKQKVAAPKDKGYVVGKEYVYNTKDTLGYLTTEDEKLDVVDVVLKNDIKKENIFMQGWHWLTRS</sequence>
<keyword evidence="5 19" id="KW-0121">Carboxypeptidase</keyword>
<dbReference type="GO" id="GO:0006508">
    <property type="term" value="P:proteolysis"/>
    <property type="evidence" value="ECO:0007669"/>
    <property type="project" value="UniProtKB-KW"/>
</dbReference>
<evidence type="ECO:0000256" key="10">
    <source>
        <dbReference type="ARBA" id="ARBA00022984"/>
    </source>
</evidence>
<dbReference type="InterPro" id="IPR015956">
    <property type="entry name" value="Peniciliin-bd_prot_C_sf"/>
</dbReference>
<evidence type="ECO:0000256" key="15">
    <source>
        <dbReference type="RuleBase" id="RU004016"/>
    </source>
</evidence>
<evidence type="ECO:0000256" key="16">
    <source>
        <dbReference type="SAM" id="SignalP"/>
    </source>
</evidence>
<evidence type="ECO:0000256" key="13">
    <source>
        <dbReference type="PIRSR" id="PIRSR618044-1"/>
    </source>
</evidence>
<evidence type="ECO:0000256" key="8">
    <source>
        <dbReference type="ARBA" id="ARBA00022801"/>
    </source>
</evidence>
<evidence type="ECO:0000256" key="3">
    <source>
        <dbReference type="ARBA" id="ARBA00007164"/>
    </source>
</evidence>
<evidence type="ECO:0000313" key="19">
    <source>
        <dbReference type="EMBL" id="QIL48011.1"/>
    </source>
</evidence>
<dbReference type="Proteomes" id="UP000501747">
    <property type="component" value="Chromosome"/>
</dbReference>
<dbReference type="PRINTS" id="PR00725">
    <property type="entry name" value="DADACBPTASE1"/>
</dbReference>
<dbReference type="PANTHER" id="PTHR21581">
    <property type="entry name" value="D-ALANYL-D-ALANINE CARBOXYPEPTIDASE"/>
    <property type="match status" value="1"/>
</dbReference>
<feature type="active site" description="Proton acceptor" evidence="13">
    <location>
        <position position="65"/>
    </location>
</feature>
<keyword evidence="10" id="KW-0573">Peptidoglycan synthesis</keyword>
<dbReference type="GO" id="GO:0071555">
    <property type="term" value="P:cell wall organization"/>
    <property type="evidence" value="ECO:0007669"/>
    <property type="project" value="UniProtKB-KW"/>
</dbReference>
<evidence type="ECO:0000256" key="2">
    <source>
        <dbReference type="ARBA" id="ARBA00004752"/>
    </source>
</evidence>
<keyword evidence="8" id="KW-0378">Hydrolase</keyword>
<protein>
    <recommendedName>
        <fullName evidence="4">serine-type D-Ala-D-Ala carboxypeptidase</fullName>
        <ecNumber evidence="4">3.4.16.4</ecNumber>
    </recommendedName>
</protein>
<dbReference type="AlphaFoldDB" id="A0A6G8ASG1"/>
<keyword evidence="20" id="KW-1185">Reference proteome</keyword>
<dbReference type="Gene3D" id="3.40.710.10">
    <property type="entry name" value="DD-peptidase/beta-lactamase superfamily"/>
    <property type="match status" value="1"/>
</dbReference>
<feature type="signal peptide" evidence="16">
    <location>
        <begin position="1"/>
        <end position="26"/>
    </location>
</feature>
<feature type="active site" evidence="13">
    <location>
        <position position="126"/>
    </location>
</feature>
<dbReference type="InterPro" id="IPR037167">
    <property type="entry name" value="Peptidase_S11_C_sf"/>
</dbReference>
<dbReference type="KEGG" id="vhy:G7082_05410"/>
<comment type="pathway">
    <text evidence="2">Cell wall biogenesis; peptidoglycan biosynthesis.</text>
</comment>
<proteinExistence type="inferred from homology"/>
<name>A0A6G8ASG1_9ENTE</name>
<dbReference type="SUPFAM" id="SSF56601">
    <property type="entry name" value="beta-lactamase/transpeptidase-like"/>
    <property type="match status" value="1"/>
</dbReference>
<dbReference type="InterPro" id="IPR012338">
    <property type="entry name" value="Beta-lactam/transpept-like"/>
</dbReference>
<evidence type="ECO:0000256" key="14">
    <source>
        <dbReference type="PIRSR" id="PIRSR618044-2"/>
    </source>
</evidence>
<dbReference type="InterPro" id="IPR018044">
    <property type="entry name" value="Peptidase_S11"/>
</dbReference>
<feature type="chain" id="PRO_5026214578" description="serine-type D-Ala-D-Ala carboxypeptidase" evidence="16">
    <location>
        <begin position="27"/>
        <end position="424"/>
    </location>
</feature>
<evidence type="ECO:0000259" key="18">
    <source>
        <dbReference type="Pfam" id="PF07943"/>
    </source>
</evidence>
<evidence type="ECO:0000256" key="5">
    <source>
        <dbReference type="ARBA" id="ARBA00022645"/>
    </source>
</evidence>
<feature type="binding site" evidence="14">
    <location>
        <position position="252"/>
    </location>
    <ligand>
        <name>substrate</name>
    </ligand>
</feature>
<evidence type="ECO:0000256" key="4">
    <source>
        <dbReference type="ARBA" id="ARBA00012448"/>
    </source>
</evidence>
<dbReference type="Gene3D" id="2.60.410.10">
    <property type="entry name" value="D-Ala-D-Ala carboxypeptidase, C-terminal domain"/>
    <property type="match status" value="1"/>
</dbReference>
<dbReference type="Pfam" id="PF07943">
    <property type="entry name" value="PBP5_C"/>
    <property type="match status" value="1"/>
</dbReference>
<dbReference type="GO" id="GO:0008360">
    <property type="term" value="P:regulation of cell shape"/>
    <property type="evidence" value="ECO:0007669"/>
    <property type="project" value="UniProtKB-KW"/>
</dbReference>
<keyword evidence="11" id="KW-0961">Cell wall biogenesis/degradation</keyword>
<evidence type="ECO:0000256" key="1">
    <source>
        <dbReference type="ARBA" id="ARBA00003217"/>
    </source>
</evidence>
<dbReference type="SUPFAM" id="SSF69189">
    <property type="entry name" value="Penicillin-binding protein associated domain"/>
    <property type="match status" value="1"/>
</dbReference>
<dbReference type="RefSeq" id="WP_166034175.1">
    <property type="nucleotide sequence ID" value="NZ_CP049887.1"/>
</dbReference>
<comment type="similarity">
    <text evidence="3 15">Belongs to the peptidase S11 family.</text>
</comment>
<accession>A0A6G8ASG1</accession>
<evidence type="ECO:0000256" key="12">
    <source>
        <dbReference type="ARBA" id="ARBA00034000"/>
    </source>
</evidence>
<keyword evidence="9" id="KW-0133">Cell shape</keyword>
<gene>
    <name evidence="19" type="ORF">G7082_05410</name>
</gene>
<feature type="active site" description="Acyl-ester intermediate" evidence="13">
    <location>
        <position position="62"/>
    </location>
</feature>
<dbReference type="InterPro" id="IPR001967">
    <property type="entry name" value="Peptidase_S11_N"/>
</dbReference>
<dbReference type="GO" id="GO:0009252">
    <property type="term" value="P:peptidoglycan biosynthetic process"/>
    <property type="evidence" value="ECO:0007669"/>
    <property type="project" value="UniProtKB-UniPathway"/>
</dbReference>
<evidence type="ECO:0000256" key="6">
    <source>
        <dbReference type="ARBA" id="ARBA00022670"/>
    </source>
</evidence>
<feature type="domain" description="Peptidase S11 D-alanyl-D-alanine carboxypeptidase A N-terminal" evidence="17">
    <location>
        <begin position="30"/>
        <end position="282"/>
    </location>
</feature>
<comment type="function">
    <text evidence="1">Removes C-terminal D-alanyl residues from sugar-peptide cell wall precursors.</text>
</comment>
<dbReference type="InterPro" id="IPR012907">
    <property type="entry name" value="Peptidase_S11_C"/>
</dbReference>
<dbReference type="Pfam" id="PF00768">
    <property type="entry name" value="Peptidase_S11"/>
    <property type="match status" value="1"/>
</dbReference>
<keyword evidence="6" id="KW-0645">Protease</keyword>
<dbReference type="GO" id="GO:0009002">
    <property type="term" value="F:serine-type D-Ala-D-Ala carboxypeptidase activity"/>
    <property type="evidence" value="ECO:0007669"/>
    <property type="project" value="UniProtKB-EC"/>
</dbReference>
<feature type="domain" description="Peptidase S11 D-Ala-D-Ala carboxypeptidase A C-terminal" evidence="18">
    <location>
        <begin position="308"/>
        <end position="410"/>
    </location>
</feature>